<comment type="caution">
    <text evidence="1">The sequence shown here is derived from an EMBL/GenBank/DDBJ whole genome shotgun (WGS) entry which is preliminary data.</text>
</comment>
<sequence length="55" mass="6045">MKRSLVILAIIIAIIAGGAGWYVNSKQPVRDGEIAMSRLQAPVTLRYDERGVPHI</sequence>
<dbReference type="GO" id="GO:0016811">
    <property type="term" value="F:hydrolase activity, acting on carbon-nitrogen (but not peptide) bonds, in linear amides"/>
    <property type="evidence" value="ECO:0007669"/>
    <property type="project" value="InterPro"/>
</dbReference>
<dbReference type="EMBL" id="RBNL01000160">
    <property type="protein sequence ID" value="RMM07408.1"/>
    <property type="molecule type" value="Genomic_DNA"/>
</dbReference>
<evidence type="ECO:0000313" key="2">
    <source>
        <dbReference type="Proteomes" id="UP000282378"/>
    </source>
</evidence>
<organism evidence="1 2">
    <name type="scientific">Pseudomonas syringae pv. maculicola</name>
    <dbReference type="NCBI Taxonomy" id="59511"/>
    <lineage>
        <taxon>Bacteria</taxon>
        <taxon>Pseudomonadati</taxon>
        <taxon>Pseudomonadota</taxon>
        <taxon>Gammaproteobacteria</taxon>
        <taxon>Pseudomonadales</taxon>
        <taxon>Pseudomonadaceae</taxon>
        <taxon>Pseudomonas</taxon>
    </lineage>
</organism>
<name>A0A3M3B3Z9_PSEYM</name>
<dbReference type="AlphaFoldDB" id="A0A3M3B3Z9"/>
<dbReference type="InterPro" id="IPR023343">
    <property type="entry name" value="Penicillin_amidase_dom1"/>
</dbReference>
<dbReference type="Gene3D" id="1.10.439.10">
    <property type="entry name" value="Penicillin Amidohydrolase, domain 1"/>
    <property type="match status" value="1"/>
</dbReference>
<reference evidence="1 2" key="1">
    <citation type="submission" date="2018-08" db="EMBL/GenBank/DDBJ databases">
        <title>Recombination of ecologically and evolutionarily significant loci maintains genetic cohesion in the Pseudomonas syringae species complex.</title>
        <authorList>
            <person name="Dillon M."/>
            <person name="Thakur S."/>
            <person name="Almeida R.N.D."/>
            <person name="Weir B.S."/>
            <person name="Guttman D.S."/>
        </authorList>
    </citation>
    <scope>NUCLEOTIDE SEQUENCE [LARGE SCALE GENOMIC DNA]</scope>
    <source>
        <strain evidence="1 2">88_10</strain>
    </source>
</reference>
<gene>
    <name evidence="1" type="ORF">APX70_06920</name>
</gene>
<accession>A0A3M3B3Z9</accession>
<feature type="non-terminal residue" evidence="1">
    <location>
        <position position="55"/>
    </location>
</feature>
<dbReference type="Proteomes" id="UP000282378">
    <property type="component" value="Unassembled WGS sequence"/>
</dbReference>
<proteinExistence type="predicted"/>
<evidence type="ECO:0000313" key="1">
    <source>
        <dbReference type="EMBL" id="RMM07408.1"/>
    </source>
</evidence>
<protein>
    <submittedName>
        <fullName evidence="1">Penicillin amidase protein</fullName>
    </submittedName>
</protein>